<accession>A0A8S5PQP0</accession>
<organism evidence="1">
    <name type="scientific">Myoviridae sp. ctEg02</name>
    <dbReference type="NCBI Taxonomy" id="2825061"/>
    <lineage>
        <taxon>Viruses</taxon>
        <taxon>Duplodnaviria</taxon>
        <taxon>Heunggongvirae</taxon>
        <taxon>Uroviricota</taxon>
        <taxon>Caudoviricetes</taxon>
    </lineage>
</organism>
<evidence type="ECO:0000313" key="1">
    <source>
        <dbReference type="EMBL" id="DAE09080.1"/>
    </source>
</evidence>
<dbReference type="EMBL" id="BK015482">
    <property type="protein sequence ID" value="DAE09080.1"/>
    <property type="molecule type" value="Genomic_DNA"/>
</dbReference>
<name>A0A8S5PQP0_9CAUD</name>
<sequence length="65" mass="7471">MNKTTLESIMKCSKKAIALAYMCKISASVYTRCPLHGEETENCPMKEVWCSDVTPQDWEKVLNER</sequence>
<reference evidence="1" key="1">
    <citation type="journal article" date="2021" name="Proc. Natl. Acad. Sci. U.S.A.">
        <title>A Catalog of Tens of Thousands of Viruses from Human Metagenomes Reveals Hidden Associations with Chronic Diseases.</title>
        <authorList>
            <person name="Tisza M.J."/>
            <person name="Buck C.B."/>
        </authorList>
    </citation>
    <scope>NUCLEOTIDE SEQUENCE</scope>
    <source>
        <strain evidence="1">CtEg02</strain>
    </source>
</reference>
<protein>
    <submittedName>
        <fullName evidence="1">Uncharacterized protein</fullName>
    </submittedName>
</protein>
<proteinExistence type="predicted"/>